<name>A0ACC2DQU0_DIPCM</name>
<dbReference type="Proteomes" id="UP001162992">
    <property type="component" value="Chromosome 5"/>
</dbReference>
<comment type="caution">
    <text evidence="1">The sequence shown here is derived from an EMBL/GenBank/DDBJ whole genome shotgun (WGS) entry which is preliminary data.</text>
</comment>
<keyword evidence="2" id="KW-1185">Reference proteome</keyword>
<accession>A0ACC2DQU0</accession>
<gene>
    <name evidence="1" type="ORF">O6H91_05G092300</name>
</gene>
<evidence type="ECO:0000313" key="1">
    <source>
        <dbReference type="EMBL" id="KAJ7556661.1"/>
    </source>
</evidence>
<reference evidence="2" key="1">
    <citation type="journal article" date="2024" name="Proc. Natl. Acad. Sci. U.S.A.">
        <title>Extraordinary preservation of gene collinearity over three hundred million years revealed in homosporous lycophytes.</title>
        <authorList>
            <person name="Li C."/>
            <person name="Wickell D."/>
            <person name="Kuo L.Y."/>
            <person name="Chen X."/>
            <person name="Nie B."/>
            <person name="Liao X."/>
            <person name="Peng D."/>
            <person name="Ji J."/>
            <person name="Jenkins J."/>
            <person name="Williams M."/>
            <person name="Shu S."/>
            <person name="Plott C."/>
            <person name="Barry K."/>
            <person name="Rajasekar S."/>
            <person name="Grimwood J."/>
            <person name="Han X."/>
            <person name="Sun S."/>
            <person name="Hou Z."/>
            <person name="He W."/>
            <person name="Dai G."/>
            <person name="Sun C."/>
            <person name="Schmutz J."/>
            <person name="Leebens-Mack J.H."/>
            <person name="Li F.W."/>
            <person name="Wang L."/>
        </authorList>
    </citation>
    <scope>NUCLEOTIDE SEQUENCE [LARGE SCALE GENOMIC DNA]</scope>
    <source>
        <strain evidence="2">cv. PW_Plant_1</strain>
    </source>
</reference>
<evidence type="ECO:0000313" key="2">
    <source>
        <dbReference type="Proteomes" id="UP001162992"/>
    </source>
</evidence>
<proteinExistence type="predicted"/>
<dbReference type="EMBL" id="CM055096">
    <property type="protein sequence ID" value="KAJ7556661.1"/>
    <property type="molecule type" value="Genomic_DNA"/>
</dbReference>
<protein>
    <submittedName>
        <fullName evidence="1">Uncharacterized protein</fullName>
    </submittedName>
</protein>
<sequence>MSSSVKSTNPIPYDSGDALNAKIIGASMGVLASAILLITLLHIYIRWVWLNASFRHGHWGRNAFNADDAEPLRSLGLSKAVLDSLPTFTCSKESMAEGMECSVCLCEFHESEEGRLLPRCNHRFHTECIDMWFQTHSSCPLCRASVGDEPPFYAYIGGLDYDPEPSAEEGDPYAHVSESLSSFTESNFMPSPHQAAFDQELGLCKHTSASSTFEHHQELNCSQLKQNQLLPSPASYKSYSSTPVSDGLITNTASPLQQYRRFQEHRLVVDVQCMPDDYSSGSVSMTTSLAIDQQVPKSPLSHLTAIRRILSMREQRVAPFTLTASSPQLTSREC</sequence>
<organism evidence="1 2">
    <name type="scientific">Diphasiastrum complanatum</name>
    <name type="common">Issler's clubmoss</name>
    <name type="synonym">Lycopodium complanatum</name>
    <dbReference type="NCBI Taxonomy" id="34168"/>
    <lineage>
        <taxon>Eukaryota</taxon>
        <taxon>Viridiplantae</taxon>
        <taxon>Streptophyta</taxon>
        <taxon>Embryophyta</taxon>
        <taxon>Tracheophyta</taxon>
        <taxon>Lycopodiopsida</taxon>
        <taxon>Lycopodiales</taxon>
        <taxon>Lycopodiaceae</taxon>
        <taxon>Lycopodioideae</taxon>
        <taxon>Diphasiastrum</taxon>
    </lineage>
</organism>